<dbReference type="EMBL" id="JAGTJQ010000003">
    <property type="protein sequence ID" value="KAH7035930.1"/>
    <property type="molecule type" value="Genomic_DNA"/>
</dbReference>
<dbReference type="GO" id="GO:0030975">
    <property type="term" value="F:thiamine binding"/>
    <property type="evidence" value="ECO:0007669"/>
    <property type="project" value="UniProtKB-UniRule"/>
</dbReference>
<dbReference type="InterPro" id="IPR036371">
    <property type="entry name" value="TPK_B1-bd_sf"/>
</dbReference>
<keyword evidence="4 7" id="KW-0547">Nucleotide-binding</keyword>
<feature type="region of interest" description="Disordered" evidence="8">
    <location>
        <begin position="119"/>
        <end position="148"/>
    </location>
</feature>
<dbReference type="OrthoDB" id="25149at2759"/>
<sequence>MTHPANTEQGGSSSSLVEWHLPRVVRPSAYSTYDYALVILNQPVGNEPLFDELWSGASERVAADGGANRVLQLSKRKEKQQQQQQTPSSSSGGWYRDLDTIIGDLDSLTDEARSFFSSPLPATVQTSTDRNDDTQHRPSRTCDIIHDPDQYSTDFTKAVRHVRAKAQSSRSTSHNGVGGDSDSSSKLPPPSLPPRDIICLGGLGGRVDQGLSQLHHLYLFQQDAGSYEREGRIFLLSEEGLTFLLQGGKTHRIHVRASSSSSSSSSEADKKASAFAKHVGILPIREPSVISTRGLEWDVQDWKTEFGGQVSTSNHVVADVVEVWTTRDVLFTIALKRDDGYDD</sequence>
<evidence type="ECO:0000256" key="2">
    <source>
        <dbReference type="ARBA" id="ARBA00006785"/>
    </source>
</evidence>
<gene>
    <name evidence="10" type="ORF">B0I36DRAFT_347640</name>
</gene>
<dbReference type="SMART" id="SM00983">
    <property type="entry name" value="TPK_B1_binding"/>
    <property type="match status" value="1"/>
</dbReference>
<dbReference type="InterPro" id="IPR006282">
    <property type="entry name" value="Thi_PPkinase"/>
</dbReference>
<feature type="compositionally biased region" description="Polar residues" evidence="8">
    <location>
        <begin position="166"/>
        <end position="175"/>
    </location>
</feature>
<dbReference type="Pfam" id="PF04263">
    <property type="entry name" value="TPK_catalytic"/>
    <property type="match status" value="1"/>
</dbReference>
<dbReference type="GO" id="GO:0009229">
    <property type="term" value="P:thiamine diphosphate biosynthetic process"/>
    <property type="evidence" value="ECO:0007669"/>
    <property type="project" value="UniProtKB-UniRule"/>
</dbReference>
<accession>A0A9P8YDJ1</accession>
<evidence type="ECO:0000256" key="3">
    <source>
        <dbReference type="ARBA" id="ARBA00022679"/>
    </source>
</evidence>
<dbReference type="InterPro" id="IPR036759">
    <property type="entry name" value="TPK_catalytic_sf"/>
</dbReference>
<feature type="region of interest" description="Disordered" evidence="8">
    <location>
        <begin position="75"/>
        <end position="97"/>
    </location>
</feature>
<dbReference type="Proteomes" id="UP000756346">
    <property type="component" value="Unassembled WGS sequence"/>
</dbReference>
<name>A0A9P8YDJ1_9PEZI</name>
<dbReference type="Pfam" id="PF04265">
    <property type="entry name" value="TPK_B1_binding"/>
    <property type="match status" value="1"/>
</dbReference>
<dbReference type="EC" id="2.7.6.2" evidence="7"/>
<evidence type="ECO:0000259" key="9">
    <source>
        <dbReference type="SMART" id="SM00983"/>
    </source>
</evidence>
<comment type="caution">
    <text evidence="10">The sequence shown here is derived from an EMBL/GenBank/DDBJ whole genome shotgun (WGS) entry which is preliminary data.</text>
</comment>
<evidence type="ECO:0000256" key="1">
    <source>
        <dbReference type="ARBA" id="ARBA00005078"/>
    </source>
</evidence>
<comment type="pathway">
    <text evidence="1 7">Cofactor biosynthesis; thiamine diphosphate biosynthesis; thiamine diphosphate from thiamine: step 1/1.</text>
</comment>
<feature type="domain" description="Thiamin pyrophosphokinase thiamin-binding" evidence="9">
    <location>
        <begin position="248"/>
        <end position="330"/>
    </location>
</feature>
<dbReference type="RefSeq" id="XP_046016023.1">
    <property type="nucleotide sequence ID" value="XM_046156588.1"/>
</dbReference>
<evidence type="ECO:0000256" key="6">
    <source>
        <dbReference type="ARBA" id="ARBA00022840"/>
    </source>
</evidence>
<dbReference type="SUPFAM" id="SSF63999">
    <property type="entry name" value="Thiamin pyrophosphokinase, catalytic domain"/>
    <property type="match status" value="1"/>
</dbReference>
<reference evidence="10" key="1">
    <citation type="journal article" date="2021" name="Nat. Commun.">
        <title>Genetic determinants of endophytism in the Arabidopsis root mycobiome.</title>
        <authorList>
            <person name="Mesny F."/>
            <person name="Miyauchi S."/>
            <person name="Thiergart T."/>
            <person name="Pickel B."/>
            <person name="Atanasova L."/>
            <person name="Karlsson M."/>
            <person name="Huettel B."/>
            <person name="Barry K.W."/>
            <person name="Haridas S."/>
            <person name="Chen C."/>
            <person name="Bauer D."/>
            <person name="Andreopoulos W."/>
            <person name="Pangilinan J."/>
            <person name="LaButti K."/>
            <person name="Riley R."/>
            <person name="Lipzen A."/>
            <person name="Clum A."/>
            <person name="Drula E."/>
            <person name="Henrissat B."/>
            <person name="Kohler A."/>
            <person name="Grigoriev I.V."/>
            <person name="Martin F.M."/>
            <person name="Hacquard S."/>
        </authorList>
    </citation>
    <scope>NUCLEOTIDE SEQUENCE</scope>
    <source>
        <strain evidence="10">MPI-CAGE-CH-0230</strain>
    </source>
</reference>
<dbReference type="GO" id="GO:0006772">
    <property type="term" value="P:thiamine metabolic process"/>
    <property type="evidence" value="ECO:0007669"/>
    <property type="project" value="InterPro"/>
</dbReference>
<dbReference type="Gene3D" id="3.40.50.10240">
    <property type="entry name" value="Thiamin pyrophosphokinase, catalytic domain"/>
    <property type="match status" value="1"/>
</dbReference>
<dbReference type="PANTHER" id="PTHR13622">
    <property type="entry name" value="THIAMIN PYROPHOSPHOKINASE"/>
    <property type="match status" value="1"/>
</dbReference>
<keyword evidence="11" id="KW-1185">Reference proteome</keyword>
<dbReference type="CDD" id="cd07995">
    <property type="entry name" value="TPK"/>
    <property type="match status" value="1"/>
</dbReference>
<evidence type="ECO:0000256" key="7">
    <source>
        <dbReference type="PIRNR" id="PIRNR031057"/>
    </source>
</evidence>
<dbReference type="GeneID" id="70186134"/>
<dbReference type="GO" id="GO:0004788">
    <property type="term" value="F:thiamine diphosphokinase activity"/>
    <property type="evidence" value="ECO:0007669"/>
    <property type="project" value="UniProtKB-UniRule"/>
</dbReference>
<feature type="region of interest" description="Disordered" evidence="8">
    <location>
        <begin position="162"/>
        <end position="193"/>
    </location>
</feature>
<dbReference type="PIRSF" id="PIRSF031057">
    <property type="entry name" value="Thiamin_pyrophosphokinase"/>
    <property type="match status" value="1"/>
</dbReference>
<dbReference type="GO" id="GO:0005524">
    <property type="term" value="F:ATP binding"/>
    <property type="evidence" value="ECO:0007669"/>
    <property type="project" value="UniProtKB-UniRule"/>
</dbReference>
<evidence type="ECO:0000313" key="11">
    <source>
        <dbReference type="Proteomes" id="UP000756346"/>
    </source>
</evidence>
<keyword evidence="6 7" id="KW-0067">ATP-binding</keyword>
<protein>
    <recommendedName>
        <fullName evidence="7">Thiamine pyrophosphokinase</fullName>
        <ecNumber evidence="7">2.7.6.2</ecNumber>
    </recommendedName>
</protein>
<proteinExistence type="inferred from homology"/>
<evidence type="ECO:0000313" key="10">
    <source>
        <dbReference type="EMBL" id="KAH7035930.1"/>
    </source>
</evidence>
<keyword evidence="3 7" id="KW-0808">Transferase</keyword>
<dbReference type="InterPro" id="IPR016966">
    <property type="entry name" value="Thiamin_pyrophosphokinase_euk"/>
</dbReference>
<evidence type="ECO:0000256" key="8">
    <source>
        <dbReference type="SAM" id="MobiDB-lite"/>
    </source>
</evidence>
<keyword evidence="5 7" id="KW-0418">Kinase</keyword>
<feature type="compositionally biased region" description="Low complexity" evidence="8">
    <location>
        <begin position="81"/>
        <end position="91"/>
    </location>
</feature>
<organism evidence="10 11">
    <name type="scientific">Microdochium trichocladiopsis</name>
    <dbReference type="NCBI Taxonomy" id="1682393"/>
    <lineage>
        <taxon>Eukaryota</taxon>
        <taxon>Fungi</taxon>
        <taxon>Dikarya</taxon>
        <taxon>Ascomycota</taxon>
        <taxon>Pezizomycotina</taxon>
        <taxon>Sordariomycetes</taxon>
        <taxon>Xylariomycetidae</taxon>
        <taxon>Xylariales</taxon>
        <taxon>Microdochiaceae</taxon>
        <taxon>Microdochium</taxon>
    </lineage>
</organism>
<dbReference type="InterPro" id="IPR007373">
    <property type="entry name" value="Thiamin_PyroPKinase_B1-bd"/>
</dbReference>
<dbReference type="GO" id="GO:0016301">
    <property type="term" value="F:kinase activity"/>
    <property type="evidence" value="ECO:0007669"/>
    <property type="project" value="UniProtKB-UniRule"/>
</dbReference>
<dbReference type="InterPro" id="IPR007371">
    <property type="entry name" value="TPK_catalytic"/>
</dbReference>
<dbReference type="AlphaFoldDB" id="A0A9P8YDJ1"/>
<dbReference type="PANTHER" id="PTHR13622:SF8">
    <property type="entry name" value="THIAMIN PYROPHOSPHOKINASE 1"/>
    <property type="match status" value="1"/>
</dbReference>
<comment type="similarity">
    <text evidence="2 7">Belongs to the thiamine pyrophosphokinase family.</text>
</comment>
<comment type="catalytic activity">
    <reaction evidence="7">
        <text>thiamine + ATP = thiamine diphosphate + AMP + H(+)</text>
        <dbReference type="Rhea" id="RHEA:11576"/>
        <dbReference type="ChEBI" id="CHEBI:15378"/>
        <dbReference type="ChEBI" id="CHEBI:18385"/>
        <dbReference type="ChEBI" id="CHEBI:30616"/>
        <dbReference type="ChEBI" id="CHEBI:58937"/>
        <dbReference type="ChEBI" id="CHEBI:456215"/>
    </reaction>
</comment>
<evidence type="ECO:0000256" key="5">
    <source>
        <dbReference type="ARBA" id="ARBA00022777"/>
    </source>
</evidence>
<dbReference type="SUPFAM" id="SSF63862">
    <property type="entry name" value="Thiamin pyrophosphokinase, substrate-binding domain"/>
    <property type="match status" value="1"/>
</dbReference>
<evidence type="ECO:0000256" key="4">
    <source>
        <dbReference type="ARBA" id="ARBA00022741"/>
    </source>
</evidence>